<comment type="pathway">
    <text evidence="2 10">Protein modification; protein glycosylation.</text>
</comment>
<dbReference type="EMBL" id="CP045119">
    <property type="protein sequence ID" value="QIN81962.1"/>
    <property type="molecule type" value="Genomic_DNA"/>
</dbReference>
<evidence type="ECO:0000259" key="12">
    <source>
        <dbReference type="Pfam" id="PF16192"/>
    </source>
</evidence>
<gene>
    <name evidence="13" type="ORF">GBA63_04360</name>
</gene>
<evidence type="ECO:0000313" key="13">
    <source>
        <dbReference type="EMBL" id="QIN81962.1"/>
    </source>
</evidence>
<evidence type="ECO:0000256" key="6">
    <source>
        <dbReference type="ARBA" id="ARBA00022692"/>
    </source>
</evidence>
<reference evidence="13 14" key="1">
    <citation type="submission" date="2019-10" db="EMBL/GenBank/DDBJ databases">
        <title>Rubrobacter sp nov SCSIO 52090 isolated from a deep-sea sediment in the South China Sea.</title>
        <authorList>
            <person name="Chen R.W."/>
        </authorList>
    </citation>
    <scope>NUCLEOTIDE SEQUENCE [LARGE SCALE GENOMIC DNA]</scope>
    <source>
        <strain evidence="13 14">SCSIO 52909</strain>
    </source>
</reference>
<evidence type="ECO:0000256" key="9">
    <source>
        <dbReference type="ARBA" id="ARBA00093617"/>
    </source>
</evidence>
<proteinExistence type="inferred from homology"/>
<evidence type="ECO:0000313" key="14">
    <source>
        <dbReference type="Proteomes" id="UP000501452"/>
    </source>
</evidence>
<feature type="transmembrane region" description="Helical" evidence="10">
    <location>
        <begin position="321"/>
        <end position="338"/>
    </location>
</feature>
<dbReference type="PANTHER" id="PTHR10050">
    <property type="entry name" value="DOLICHYL-PHOSPHATE-MANNOSE--PROTEIN MANNOSYLTRANSFERASE"/>
    <property type="match status" value="1"/>
</dbReference>
<dbReference type="UniPathway" id="UPA00378"/>
<evidence type="ECO:0000256" key="7">
    <source>
        <dbReference type="ARBA" id="ARBA00022989"/>
    </source>
</evidence>
<feature type="transmembrane region" description="Helical" evidence="10">
    <location>
        <begin position="201"/>
        <end position="219"/>
    </location>
</feature>
<comment type="function">
    <text evidence="10">Protein O-mannosyltransferase that catalyzes the transfer of a single mannose residue from a polyprenol phospho-mannosyl lipidic donor to the hydroxyl group of selected serine and threonine residues in acceptor proteins.</text>
</comment>
<dbReference type="GO" id="GO:0004169">
    <property type="term" value="F:dolichyl-phosphate-mannose-protein mannosyltransferase activity"/>
    <property type="evidence" value="ECO:0007669"/>
    <property type="project" value="UniProtKB-UniRule"/>
</dbReference>
<dbReference type="PANTHER" id="PTHR10050:SF46">
    <property type="entry name" value="PROTEIN O-MANNOSYL-TRANSFERASE 2"/>
    <property type="match status" value="1"/>
</dbReference>
<organism evidence="13 14">
    <name type="scientific">Rubrobacter tropicus</name>
    <dbReference type="NCBI Taxonomy" id="2653851"/>
    <lineage>
        <taxon>Bacteria</taxon>
        <taxon>Bacillati</taxon>
        <taxon>Actinomycetota</taxon>
        <taxon>Rubrobacteria</taxon>
        <taxon>Rubrobacterales</taxon>
        <taxon>Rubrobacteraceae</taxon>
        <taxon>Rubrobacter</taxon>
    </lineage>
</organism>
<feature type="transmembrane region" description="Helical" evidence="10">
    <location>
        <begin position="92"/>
        <end position="111"/>
    </location>
</feature>
<feature type="transmembrane region" description="Helical" evidence="10">
    <location>
        <begin position="344"/>
        <end position="364"/>
    </location>
</feature>
<feature type="transmembrane region" description="Helical" evidence="10">
    <location>
        <begin position="141"/>
        <end position="159"/>
    </location>
</feature>
<dbReference type="Proteomes" id="UP000501452">
    <property type="component" value="Chromosome"/>
</dbReference>
<evidence type="ECO:0000256" key="5">
    <source>
        <dbReference type="ARBA" id="ARBA00022679"/>
    </source>
</evidence>
<dbReference type="KEGG" id="rub:GBA63_04360"/>
<sequence>MAFMKSMLRSENPWAFGAVLATAVVALAVGVWGRVWNLSFPPQKMWDEIYFPVMADKYLRGVEFFDLHPPLGKFIIAASIAPFGNTPFAWRLMPAIFGIVLIALAGAVGWYLFRERVAALLLVVLFAGETILIVHSRTGVMDIFLVFFVVATFLAALWARRPGQAIWPAVLLGLAVSTKWAAFPVAIPAGYVLWRKGLLKYFVANLWVSVAMYFVFVYVERLIIVTPNPIQAWVEVWAWHLEAFDKVTAAIPHLWGSPWWSWPIMLRPIRYEYLVDADAQLRVMLAIGNPFVWWSSTLAVAAGLFELARQAITRKLSLDEPLIPILLGYVLLLLPWIPGTRIPYIYNYLPMYAFALLALTYWLVRIWHGGRFGPWVVVLFAVCALAFTIFFLPLATTYPIDQDDLMRRIWFDSWFYQENPVPGSGCTPPDPAPRCS</sequence>
<accession>A0A6G8Q669</accession>
<keyword evidence="8 10" id="KW-0472">Membrane</keyword>
<evidence type="ECO:0000259" key="11">
    <source>
        <dbReference type="Pfam" id="PF02366"/>
    </source>
</evidence>
<keyword evidence="10" id="KW-1003">Cell membrane</keyword>
<evidence type="ECO:0000256" key="3">
    <source>
        <dbReference type="ARBA" id="ARBA00007222"/>
    </source>
</evidence>
<comment type="subcellular location">
    <subcellularLocation>
        <location evidence="10">Cell membrane</location>
    </subcellularLocation>
    <subcellularLocation>
        <location evidence="1">Endomembrane system</location>
        <topology evidence="1">Multi-pass membrane protein</topology>
    </subcellularLocation>
</comment>
<protein>
    <recommendedName>
        <fullName evidence="9 10">Polyprenol-phosphate-mannose--protein mannosyltransferase</fullName>
        <ecNumber evidence="10">2.4.1.-</ecNumber>
    </recommendedName>
</protein>
<name>A0A6G8Q669_9ACTN</name>
<dbReference type="GO" id="GO:0012505">
    <property type="term" value="C:endomembrane system"/>
    <property type="evidence" value="ECO:0007669"/>
    <property type="project" value="UniProtKB-SubCell"/>
</dbReference>
<feature type="domain" description="ArnT-like N-terminal" evidence="11">
    <location>
        <begin position="29"/>
        <end position="219"/>
    </location>
</feature>
<comment type="similarity">
    <text evidence="3 10">Belongs to the glycosyltransferase 39 family.</text>
</comment>
<keyword evidence="5 10" id="KW-0808">Transferase</keyword>
<evidence type="ECO:0000256" key="4">
    <source>
        <dbReference type="ARBA" id="ARBA00022676"/>
    </source>
</evidence>
<keyword evidence="4 10" id="KW-0328">Glycosyltransferase</keyword>
<keyword evidence="14" id="KW-1185">Reference proteome</keyword>
<evidence type="ECO:0000256" key="1">
    <source>
        <dbReference type="ARBA" id="ARBA00004127"/>
    </source>
</evidence>
<feature type="transmembrane region" description="Helical" evidence="10">
    <location>
        <begin position="291"/>
        <end position="309"/>
    </location>
</feature>
<evidence type="ECO:0000256" key="10">
    <source>
        <dbReference type="RuleBase" id="RU367007"/>
    </source>
</evidence>
<dbReference type="InterPro" id="IPR027005">
    <property type="entry name" value="PMT-like"/>
</dbReference>
<dbReference type="AlphaFoldDB" id="A0A6G8Q669"/>
<feature type="transmembrane region" description="Helical" evidence="10">
    <location>
        <begin position="117"/>
        <end position="134"/>
    </location>
</feature>
<evidence type="ECO:0000256" key="8">
    <source>
        <dbReference type="ARBA" id="ARBA00023136"/>
    </source>
</evidence>
<feature type="domain" description="Protein O-mannosyl-transferase C-terminal four TM" evidence="12">
    <location>
        <begin position="236"/>
        <end position="414"/>
    </location>
</feature>
<feature type="transmembrane region" description="Helical" evidence="10">
    <location>
        <begin position="165"/>
        <end position="194"/>
    </location>
</feature>
<feature type="transmembrane region" description="Helical" evidence="10">
    <location>
        <begin position="14"/>
        <end position="35"/>
    </location>
</feature>
<dbReference type="Pfam" id="PF02366">
    <property type="entry name" value="PMT"/>
    <property type="match status" value="1"/>
</dbReference>
<dbReference type="Pfam" id="PF16192">
    <property type="entry name" value="PMT_4TMC"/>
    <property type="match status" value="1"/>
</dbReference>
<dbReference type="InterPro" id="IPR003342">
    <property type="entry name" value="ArnT-like_N"/>
</dbReference>
<dbReference type="InterPro" id="IPR032421">
    <property type="entry name" value="PMT_4TMC"/>
</dbReference>
<evidence type="ECO:0000256" key="2">
    <source>
        <dbReference type="ARBA" id="ARBA00004922"/>
    </source>
</evidence>
<dbReference type="GO" id="GO:0005886">
    <property type="term" value="C:plasma membrane"/>
    <property type="evidence" value="ECO:0007669"/>
    <property type="project" value="UniProtKB-SubCell"/>
</dbReference>
<dbReference type="EC" id="2.4.1.-" evidence="10"/>
<keyword evidence="7 10" id="KW-1133">Transmembrane helix</keyword>
<keyword evidence="6 10" id="KW-0812">Transmembrane</keyword>
<feature type="transmembrane region" description="Helical" evidence="10">
    <location>
        <begin position="376"/>
        <end position="400"/>
    </location>
</feature>